<dbReference type="EMBL" id="FM992695">
    <property type="protein sequence ID" value="CAX40232.1"/>
    <property type="molecule type" value="Genomic_DNA"/>
</dbReference>
<dbReference type="HOGENOM" id="CLU_017266_1_2_1"/>
<evidence type="ECO:0000313" key="8">
    <source>
        <dbReference type="EMBL" id="CAX40232.1"/>
    </source>
</evidence>
<name>B9WMB9_CANDC</name>
<dbReference type="Pfam" id="PF00557">
    <property type="entry name" value="Peptidase_M24"/>
    <property type="match status" value="1"/>
</dbReference>
<dbReference type="VEuPathDB" id="FungiDB:CD36_32790"/>
<sequence length="501" mass="57505">MDTLCSYFCVIKICLNNTLEPHNFWFHKKKFTKKNNIPSHIHPTSMTTPKYPAKSHAQKVYHHLKTPCSFFISGEDMVLYKYCDQTKPFRQNRYFFYLTGCNIPGSHVLYKRDHLVLYLPDVDKEDIMWSGPPLSIAEALEKYDVDEVKYASEIEADLKDLGTVLTTDINQSNHHLKSYLTESDPSFFYALDESRLIKDDYEIELMRHAAKITDNCHLAVMSAVPIETKETHIHAEFMYHALRQGAKNQSYDPICCSGETCSTLHWVKNDGDITPEKRSVLIDAGAEWECYASDVTRCFPINGDWTEEHLQIYNLVLKMQSAAYEMMKPGVEWEDIHLQAHKVLIQGFLELGIFKPEYSPEELLSAKASARFFPHGLGHVLGMDTHDVGGRANYSDPDPLLCYLRIRRKLEPGMVVTNEPGCYFSPYLLQEVLDNPETSKYINKDVLDKYWYIGGVRIEDDVLITNDGHEIFTQITKDPHEISKIVKAGLAKGKQGFHNVV</sequence>
<dbReference type="InterPro" id="IPR000994">
    <property type="entry name" value="Pept_M24"/>
</dbReference>
<dbReference type="GO" id="GO:0006508">
    <property type="term" value="P:proteolysis"/>
    <property type="evidence" value="ECO:0007669"/>
    <property type="project" value="TreeGrafter"/>
</dbReference>
<dbReference type="Pfam" id="PF05195">
    <property type="entry name" value="AMP_N"/>
    <property type="match status" value="1"/>
</dbReference>
<dbReference type="SUPFAM" id="SSF53092">
    <property type="entry name" value="Creatinase/prolidase N-terminal domain"/>
    <property type="match status" value="1"/>
</dbReference>
<protein>
    <submittedName>
        <fullName evidence="8">Peptidase, putative</fullName>
        <ecNumber evidence="8">3.4.-.-</ecNumber>
    </submittedName>
</protein>
<evidence type="ECO:0000313" key="9">
    <source>
        <dbReference type="Proteomes" id="UP000002605"/>
    </source>
</evidence>
<comment type="similarity">
    <text evidence="2">Belongs to the peptidase M24B family.</text>
</comment>
<dbReference type="PANTHER" id="PTHR43226">
    <property type="entry name" value="XAA-PRO AMINOPEPTIDASE 3"/>
    <property type="match status" value="1"/>
</dbReference>
<dbReference type="EC" id="3.4.-.-" evidence="8"/>
<comment type="cofactor">
    <cofactor evidence="1">
        <name>Mn(2+)</name>
        <dbReference type="ChEBI" id="CHEBI:29035"/>
    </cofactor>
</comment>
<dbReference type="CDD" id="cd01087">
    <property type="entry name" value="Prolidase"/>
    <property type="match status" value="1"/>
</dbReference>
<accession>B9WMB9</accession>
<dbReference type="MEROPS" id="M24.A09"/>
<dbReference type="PANTHER" id="PTHR43226:SF1">
    <property type="entry name" value="XAA-PRO DIPEPTIDASE"/>
    <property type="match status" value="1"/>
</dbReference>
<dbReference type="GeneID" id="8049377"/>
<dbReference type="SMART" id="SM01011">
    <property type="entry name" value="AMP_N"/>
    <property type="match status" value="1"/>
</dbReference>
<keyword evidence="4 8" id="KW-0378">Hydrolase</keyword>
<dbReference type="CGD" id="CAL0000160774">
    <property type="gene designation" value="Cd36_32790"/>
</dbReference>
<evidence type="ECO:0000256" key="5">
    <source>
        <dbReference type="ARBA" id="ARBA00023211"/>
    </source>
</evidence>
<dbReference type="AlphaFoldDB" id="B9WMB9"/>
<proteinExistence type="inferred from homology"/>
<gene>
    <name evidence="7" type="ordered locus">Cd36_32790</name>
    <name evidence="8" type="ORF">CD36_32790</name>
</gene>
<evidence type="ECO:0000256" key="2">
    <source>
        <dbReference type="ARBA" id="ARBA00008766"/>
    </source>
</evidence>
<dbReference type="RefSeq" id="XP_002422228.1">
    <property type="nucleotide sequence ID" value="XM_002422183.1"/>
</dbReference>
<dbReference type="GO" id="GO:0030145">
    <property type="term" value="F:manganese ion binding"/>
    <property type="evidence" value="ECO:0007669"/>
    <property type="project" value="InterPro"/>
</dbReference>
<dbReference type="KEGG" id="cdu:CD36_32790"/>
<dbReference type="GO" id="GO:0070006">
    <property type="term" value="F:metalloaminopeptidase activity"/>
    <property type="evidence" value="ECO:0007669"/>
    <property type="project" value="InterPro"/>
</dbReference>
<evidence type="ECO:0000313" key="7">
    <source>
        <dbReference type="CGD" id="CAL0000160774"/>
    </source>
</evidence>
<dbReference type="OrthoDB" id="10261878at2759"/>
<dbReference type="InterPro" id="IPR007865">
    <property type="entry name" value="Aminopep_P_N"/>
</dbReference>
<keyword evidence="3" id="KW-0479">Metal-binding</keyword>
<dbReference type="Proteomes" id="UP000002605">
    <property type="component" value="Chromosome R"/>
</dbReference>
<keyword evidence="5" id="KW-0464">Manganese</keyword>
<dbReference type="Gene3D" id="3.90.230.10">
    <property type="entry name" value="Creatinase/methionine aminopeptidase superfamily"/>
    <property type="match status" value="1"/>
</dbReference>
<dbReference type="InterPro" id="IPR052433">
    <property type="entry name" value="X-Pro_dipept-like"/>
</dbReference>
<evidence type="ECO:0000259" key="6">
    <source>
        <dbReference type="SMART" id="SM01011"/>
    </source>
</evidence>
<reference evidence="8 9" key="1">
    <citation type="journal article" date="2009" name="Genome Res.">
        <title>Comparative genomics of the fungal pathogens Candida dubliniensis and Candida albicans.</title>
        <authorList>
            <person name="Jackson A.P."/>
            <person name="Gamble J.A."/>
            <person name="Yeomans T."/>
            <person name="Moran G.P."/>
            <person name="Saunders D."/>
            <person name="Harris D."/>
            <person name="Aslett M."/>
            <person name="Barrell J.F."/>
            <person name="Butler G."/>
            <person name="Citiulo F."/>
            <person name="Coleman D.C."/>
            <person name="de Groot P.W.J."/>
            <person name="Goodwin T.J."/>
            <person name="Quail M.A."/>
            <person name="McQuillan J."/>
            <person name="Munro C.A."/>
            <person name="Pain A."/>
            <person name="Poulter R.T."/>
            <person name="Rajandream M.A."/>
            <person name="Renauld H."/>
            <person name="Spiering M.J."/>
            <person name="Tivey A."/>
            <person name="Gow N.A.R."/>
            <person name="Barrell B."/>
            <person name="Sullivan D.J."/>
            <person name="Berriman M."/>
        </authorList>
    </citation>
    <scope>NUCLEOTIDE SEQUENCE [LARGE SCALE GENOMIC DNA]</scope>
    <source>
        <strain evidence="9">CD36 / ATCC MYA-646 / CBS 7987 / NCPF 3949 / NRRL Y-17841</strain>
    </source>
</reference>
<dbReference type="Gene3D" id="3.40.350.10">
    <property type="entry name" value="Creatinase/prolidase N-terminal domain"/>
    <property type="match status" value="1"/>
</dbReference>
<feature type="domain" description="Aminopeptidase P N-terminal" evidence="6">
    <location>
        <begin position="51"/>
        <end position="184"/>
    </location>
</feature>
<dbReference type="InterPro" id="IPR036005">
    <property type="entry name" value="Creatinase/aminopeptidase-like"/>
</dbReference>
<dbReference type="SUPFAM" id="SSF55920">
    <property type="entry name" value="Creatinase/aminopeptidase"/>
    <property type="match status" value="1"/>
</dbReference>
<dbReference type="eggNOG" id="KOG2737">
    <property type="taxonomic scope" value="Eukaryota"/>
</dbReference>
<evidence type="ECO:0000256" key="3">
    <source>
        <dbReference type="ARBA" id="ARBA00022723"/>
    </source>
</evidence>
<evidence type="ECO:0000256" key="1">
    <source>
        <dbReference type="ARBA" id="ARBA00001936"/>
    </source>
</evidence>
<keyword evidence="9" id="KW-1185">Reference proteome</keyword>
<evidence type="ECO:0000256" key="4">
    <source>
        <dbReference type="ARBA" id="ARBA00022801"/>
    </source>
</evidence>
<dbReference type="FunFam" id="3.90.230.10:FF:000002">
    <property type="entry name" value="Xaa-Pro aminopeptidase 3"/>
    <property type="match status" value="1"/>
</dbReference>
<dbReference type="InterPro" id="IPR029149">
    <property type="entry name" value="Creatin/AminoP/Spt16_N"/>
</dbReference>
<organism evidence="8 9">
    <name type="scientific">Candida dubliniensis (strain CD36 / ATCC MYA-646 / CBS 7987 / NCPF 3949 / NRRL Y-17841)</name>
    <name type="common">Yeast</name>
    <dbReference type="NCBI Taxonomy" id="573826"/>
    <lineage>
        <taxon>Eukaryota</taxon>
        <taxon>Fungi</taxon>
        <taxon>Dikarya</taxon>
        <taxon>Ascomycota</taxon>
        <taxon>Saccharomycotina</taxon>
        <taxon>Pichiomycetes</taxon>
        <taxon>Debaryomycetaceae</taxon>
        <taxon>Candida/Lodderomyces clade</taxon>
        <taxon>Candida</taxon>
    </lineage>
</organism>